<keyword evidence="2" id="KW-1185">Reference proteome</keyword>
<sequence length="51" mass="5462">MPCEQSMYAPGTPLALAVPAAIPTLRHATAKTVTAPWRSLRDAIFMLAPIL</sequence>
<dbReference type="EMBL" id="BNBI01000014">
    <property type="protein sequence ID" value="GHF24754.1"/>
    <property type="molecule type" value="Genomic_DNA"/>
</dbReference>
<name>A0A919AUW5_9ACTN</name>
<organism evidence="1 2">
    <name type="scientific">Streptomyces fumanus</name>
    <dbReference type="NCBI Taxonomy" id="67302"/>
    <lineage>
        <taxon>Bacteria</taxon>
        <taxon>Bacillati</taxon>
        <taxon>Actinomycetota</taxon>
        <taxon>Actinomycetes</taxon>
        <taxon>Kitasatosporales</taxon>
        <taxon>Streptomycetaceae</taxon>
        <taxon>Streptomyces</taxon>
    </lineage>
</organism>
<dbReference type="Proteomes" id="UP000630718">
    <property type="component" value="Unassembled WGS sequence"/>
</dbReference>
<proteinExistence type="predicted"/>
<reference evidence="1" key="1">
    <citation type="journal article" date="2014" name="Int. J. Syst. Evol. Microbiol.">
        <title>Complete genome sequence of Corynebacterium casei LMG S-19264T (=DSM 44701T), isolated from a smear-ripened cheese.</title>
        <authorList>
            <consortium name="US DOE Joint Genome Institute (JGI-PGF)"/>
            <person name="Walter F."/>
            <person name="Albersmeier A."/>
            <person name="Kalinowski J."/>
            <person name="Ruckert C."/>
        </authorList>
    </citation>
    <scope>NUCLEOTIDE SEQUENCE</scope>
    <source>
        <strain evidence="1">JCM 4477</strain>
    </source>
</reference>
<evidence type="ECO:0000313" key="1">
    <source>
        <dbReference type="EMBL" id="GHF24754.1"/>
    </source>
</evidence>
<gene>
    <name evidence="1" type="ORF">GCM10018772_58210</name>
</gene>
<evidence type="ECO:0000313" key="2">
    <source>
        <dbReference type="Proteomes" id="UP000630718"/>
    </source>
</evidence>
<dbReference type="AlphaFoldDB" id="A0A919AUW5"/>
<accession>A0A919AUW5</accession>
<protein>
    <submittedName>
        <fullName evidence="1">Uncharacterized protein</fullName>
    </submittedName>
</protein>
<reference evidence="1" key="2">
    <citation type="submission" date="2020-09" db="EMBL/GenBank/DDBJ databases">
        <authorList>
            <person name="Sun Q."/>
            <person name="Ohkuma M."/>
        </authorList>
    </citation>
    <scope>NUCLEOTIDE SEQUENCE</scope>
    <source>
        <strain evidence="1">JCM 4477</strain>
    </source>
</reference>
<comment type="caution">
    <text evidence="1">The sequence shown here is derived from an EMBL/GenBank/DDBJ whole genome shotgun (WGS) entry which is preliminary data.</text>
</comment>